<gene>
    <name evidence="2" type="ORF">GDO81_012509</name>
</gene>
<dbReference type="EMBL" id="WNYA01000005">
    <property type="protein sequence ID" value="KAG8573719.1"/>
    <property type="molecule type" value="Genomic_DNA"/>
</dbReference>
<organism evidence="2 3">
    <name type="scientific">Engystomops pustulosus</name>
    <name type="common">Tungara frog</name>
    <name type="synonym">Physalaemus pustulosus</name>
    <dbReference type="NCBI Taxonomy" id="76066"/>
    <lineage>
        <taxon>Eukaryota</taxon>
        <taxon>Metazoa</taxon>
        <taxon>Chordata</taxon>
        <taxon>Craniata</taxon>
        <taxon>Vertebrata</taxon>
        <taxon>Euteleostomi</taxon>
        <taxon>Amphibia</taxon>
        <taxon>Batrachia</taxon>
        <taxon>Anura</taxon>
        <taxon>Neobatrachia</taxon>
        <taxon>Hyloidea</taxon>
        <taxon>Leptodactylidae</taxon>
        <taxon>Leiuperinae</taxon>
        <taxon>Engystomops</taxon>
    </lineage>
</organism>
<sequence length="83" mass="9790">MYRKSPDSSTHQGKGFYLNPPLKGKNTTRNTDQEMHRNRRTHVKSHVTLYQVSSFSTEQRVICSKKCIAYSIMYVTYIILYRV</sequence>
<protein>
    <submittedName>
        <fullName evidence="2">Uncharacterized protein</fullName>
    </submittedName>
</protein>
<evidence type="ECO:0000313" key="2">
    <source>
        <dbReference type="EMBL" id="KAG8573719.1"/>
    </source>
</evidence>
<proteinExistence type="predicted"/>
<evidence type="ECO:0000313" key="3">
    <source>
        <dbReference type="Proteomes" id="UP000824782"/>
    </source>
</evidence>
<name>A0AAV7BMR3_ENGPU</name>
<dbReference type="AlphaFoldDB" id="A0AAV7BMR3"/>
<feature type="region of interest" description="Disordered" evidence="1">
    <location>
        <begin position="1"/>
        <end position="39"/>
    </location>
</feature>
<comment type="caution">
    <text evidence="2">The sequence shown here is derived from an EMBL/GenBank/DDBJ whole genome shotgun (WGS) entry which is preliminary data.</text>
</comment>
<evidence type="ECO:0000256" key="1">
    <source>
        <dbReference type="SAM" id="MobiDB-lite"/>
    </source>
</evidence>
<reference evidence="2" key="1">
    <citation type="thesis" date="2020" institute="ProQuest LLC" country="789 East Eisenhower Parkway, Ann Arbor, MI, USA">
        <title>Comparative Genomics and Chromosome Evolution.</title>
        <authorList>
            <person name="Mudd A.B."/>
        </authorList>
    </citation>
    <scope>NUCLEOTIDE SEQUENCE</scope>
    <source>
        <strain evidence="2">237g6f4</strain>
        <tissue evidence="2">Blood</tissue>
    </source>
</reference>
<dbReference type="Proteomes" id="UP000824782">
    <property type="component" value="Unassembled WGS sequence"/>
</dbReference>
<accession>A0AAV7BMR3</accession>
<keyword evidence="3" id="KW-1185">Reference proteome</keyword>